<organism evidence="2 3">
    <name type="scientific">Halopenitus salinus</name>
    <dbReference type="NCBI Taxonomy" id="1198295"/>
    <lineage>
        <taxon>Archaea</taxon>
        <taxon>Methanobacteriati</taxon>
        <taxon>Methanobacteriota</taxon>
        <taxon>Stenosarchaea group</taxon>
        <taxon>Halobacteria</taxon>
        <taxon>Halobacteriales</taxon>
        <taxon>Haloferacaceae</taxon>
        <taxon>Halopenitus</taxon>
    </lineage>
</organism>
<gene>
    <name evidence="2" type="ORF">ACFQE9_06880</name>
</gene>
<evidence type="ECO:0000259" key="1">
    <source>
        <dbReference type="Pfam" id="PF18545"/>
    </source>
</evidence>
<dbReference type="RefSeq" id="WP_379742312.1">
    <property type="nucleotide sequence ID" value="NZ_JBHSVN010000001.1"/>
</dbReference>
<evidence type="ECO:0000313" key="3">
    <source>
        <dbReference type="Proteomes" id="UP001596296"/>
    </source>
</evidence>
<sequence length="88" mass="10158">MTRRYEVIPDVVEAIAEVEGVSPHELEYTLYEHIDAEALEKLVTSPHREWELTFRVPRHTVTVRGSGRILVDGEVVRELEGEPFERTS</sequence>
<protein>
    <submittedName>
        <fullName evidence="2">HalOD1 output domain-containing protein</fullName>
    </submittedName>
</protein>
<dbReference type="AlphaFoldDB" id="A0ABD5UWY3"/>
<dbReference type="Pfam" id="PF18545">
    <property type="entry name" value="HalOD1"/>
    <property type="match status" value="1"/>
</dbReference>
<keyword evidence="3" id="KW-1185">Reference proteome</keyword>
<evidence type="ECO:0000313" key="2">
    <source>
        <dbReference type="EMBL" id="MFC6892333.1"/>
    </source>
</evidence>
<dbReference type="InterPro" id="IPR040624">
    <property type="entry name" value="HalOD1"/>
</dbReference>
<reference evidence="2 3" key="1">
    <citation type="journal article" date="2019" name="Int. J. Syst. Evol. Microbiol.">
        <title>The Global Catalogue of Microorganisms (GCM) 10K type strain sequencing project: providing services to taxonomists for standard genome sequencing and annotation.</title>
        <authorList>
            <consortium name="The Broad Institute Genomics Platform"/>
            <consortium name="The Broad Institute Genome Sequencing Center for Infectious Disease"/>
            <person name="Wu L."/>
            <person name="Ma J."/>
        </authorList>
    </citation>
    <scope>NUCLEOTIDE SEQUENCE [LARGE SCALE GENOMIC DNA]</scope>
    <source>
        <strain evidence="2 3">SKJ47</strain>
    </source>
</reference>
<dbReference type="EMBL" id="JBHSXL010000006">
    <property type="protein sequence ID" value="MFC6892333.1"/>
    <property type="molecule type" value="Genomic_DNA"/>
</dbReference>
<comment type="caution">
    <text evidence="2">The sequence shown here is derived from an EMBL/GenBank/DDBJ whole genome shotgun (WGS) entry which is preliminary data.</text>
</comment>
<proteinExistence type="predicted"/>
<name>A0ABD5UWY3_9EURY</name>
<dbReference type="Proteomes" id="UP001596296">
    <property type="component" value="Unassembled WGS sequence"/>
</dbReference>
<feature type="domain" description="Halobacterial output" evidence="1">
    <location>
        <begin position="10"/>
        <end position="72"/>
    </location>
</feature>
<accession>A0ABD5UWY3</accession>